<feature type="compositionally biased region" description="Basic and acidic residues" evidence="1">
    <location>
        <begin position="13"/>
        <end position="24"/>
    </location>
</feature>
<dbReference type="AlphaFoldDB" id="A0A3Q1EMY8"/>
<evidence type="ECO:0000313" key="4">
    <source>
        <dbReference type="Proteomes" id="UP000257200"/>
    </source>
</evidence>
<dbReference type="STRING" id="80966.ENSAPOP00000006031"/>
<sequence length="59" mass="6694">EVIVSLTTAAKSSPDRKDRKKELLSDDGPDLQDFISGELSEKSKWAEYRGTLKRQKGER</sequence>
<dbReference type="Pfam" id="PF16881">
    <property type="entry name" value="LIAS_N"/>
    <property type="match status" value="1"/>
</dbReference>
<keyword evidence="4" id="KW-1185">Reference proteome</keyword>
<feature type="compositionally biased region" description="Polar residues" evidence="1">
    <location>
        <begin position="1"/>
        <end position="11"/>
    </location>
</feature>
<dbReference type="InterPro" id="IPR031691">
    <property type="entry name" value="LIAS_N"/>
</dbReference>
<evidence type="ECO:0000256" key="1">
    <source>
        <dbReference type="SAM" id="MobiDB-lite"/>
    </source>
</evidence>
<reference evidence="3" key="1">
    <citation type="submission" date="2025-08" db="UniProtKB">
        <authorList>
            <consortium name="Ensembl"/>
        </authorList>
    </citation>
    <scope>IDENTIFICATION</scope>
</reference>
<dbReference type="Proteomes" id="UP000257200">
    <property type="component" value="Unplaced"/>
</dbReference>
<feature type="domain" description="Lipoyl synthase N-terminal" evidence="2">
    <location>
        <begin position="6"/>
        <end position="59"/>
    </location>
</feature>
<dbReference type="InParanoid" id="A0A3Q1EMY8"/>
<dbReference type="GeneTree" id="ENSGT00970000197621"/>
<reference evidence="3" key="2">
    <citation type="submission" date="2025-09" db="UniProtKB">
        <authorList>
            <consortium name="Ensembl"/>
        </authorList>
    </citation>
    <scope>IDENTIFICATION</scope>
</reference>
<proteinExistence type="predicted"/>
<evidence type="ECO:0000313" key="3">
    <source>
        <dbReference type="Ensembl" id="ENSAPOP00000006031.1"/>
    </source>
</evidence>
<name>A0A3Q1EMY8_9TELE</name>
<protein>
    <recommendedName>
        <fullName evidence="2">Lipoyl synthase N-terminal domain-containing protein</fullName>
    </recommendedName>
</protein>
<evidence type="ECO:0000259" key="2">
    <source>
        <dbReference type="Pfam" id="PF16881"/>
    </source>
</evidence>
<dbReference type="Ensembl" id="ENSAPOT00000007349.1">
    <property type="protein sequence ID" value="ENSAPOP00000006031.1"/>
    <property type="gene ID" value="ENSAPOG00000007801.1"/>
</dbReference>
<feature type="region of interest" description="Disordered" evidence="1">
    <location>
        <begin position="1"/>
        <end position="35"/>
    </location>
</feature>
<accession>A0A3Q1EMY8</accession>
<organism evidence="3 4">
    <name type="scientific">Acanthochromis polyacanthus</name>
    <name type="common">spiny chromis</name>
    <dbReference type="NCBI Taxonomy" id="80966"/>
    <lineage>
        <taxon>Eukaryota</taxon>
        <taxon>Metazoa</taxon>
        <taxon>Chordata</taxon>
        <taxon>Craniata</taxon>
        <taxon>Vertebrata</taxon>
        <taxon>Euteleostomi</taxon>
        <taxon>Actinopterygii</taxon>
        <taxon>Neopterygii</taxon>
        <taxon>Teleostei</taxon>
        <taxon>Neoteleostei</taxon>
        <taxon>Acanthomorphata</taxon>
        <taxon>Ovalentaria</taxon>
        <taxon>Pomacentridae</taxon>
        <taxon>Acanthochromis</taxon>
    </lineage>
</organism>